<dbReference type="SUPFAM" id="SSF47413">
    <property type="entry name" value="lambda repressor-like DNA-binding domains"/>
    <property type="match status" value="1"/>
</dbReference>
<evidence type="ECO:0000313" key="3">
    <source>
        <dbReference type="Proteomes" id="UP001226020"/>
    </source>
</evidence>
<dbReference type="SMART" id="SM00530">
    <property type="entry name" value="HTH_XRE"/>
    <property type="match status" value="1"/>
</dbReference>
<dbReference type="InterPro" id="IPR001387">
    <property type="entry name" value="Cro/C1-type_HTH"/>
</dbReference>
<name>A0AAW8CJS6_9PAST</name>
<comment type="caution">
    <text evidence="2">The sequence shown here is derived from an EMBL/GenBank/DDBJ whole genome shotgun (WGS) entry which is preliminary data.</text>
</comment>
<dbReference type="Proteomes" id="UP001226020">
    <property type="component" value="Unassembled WGS sequence"/>
</dbReference>
<dbReference type="EMBL" id="JASAXT010000021">
    <property type="protein sequence ID" value="MDP8149277.1"/>
    <property type="molecule type" value="Genomic_DNA"/>
</dbReference>
<dbReference type="PROSITE" id="PS50943">
    <property type="entry name" value="HTH_CROC1"/>
    <property type="match status" value="1"/>
</dbReference>
<evidence type="ECO:0000313" key="2">
    <source>
        <dbReference type="EMBL" id="MDP8149277.1"/>
    </source>
</evidence>
<organism evidence="2 3">
    <name type="scientific">Phocoenobacter atlanticus subsp. atlanticus</name>
    <dbReference type="NCBI Taxonomy" id="3061285"/>
    <lineage>
        <taxon>Bacteria</taxon>
        <taxon>Pseudomonadati</taxon>
        <taxon>Pseudomonadota</taxon>
        <taxon>Gammaproteobacteria</taxon>
        <taxon>Pasteurellales</taxon>
        <taxon>Pasteurellaceae</taxon>
        <taxon>Phocoenobacter</taxon>
        <taxon>Phocoenobacter atlanticus</taxon>
    </lineage>
</organism>
<dbReference type="Pfam" id="PF01381">
    <property type="entry name" value="HTH_3"/>
    <property type="match status" value="1"/>
</dbReference>
<feature type="domain" description="HTH cro/C1-type" evidence="1">
    <location>
        <begin position="19"/>
        <end position="65"/>
    </location>
</feature>
<dbReference type="CDD" id="cd00093">
    <property type="entry name" value="HTH_XRE"/>
    <property type="match status" value="1"/>
</dbReference>
<sequence>MQKINDDLQVKINLFGCNLANQRKNMKYSQQEIAEMTGTTQNILSKYERGLTSPRLEYLFKLEEIGFDIKNMLITGDNQCMAYTLNHQEKMLIDLFRNTDQALQLQAIGLLATGNSIQNKLEVKRQDGDLNQNSAVIAEKQIIITKKQ</sequence>
<dbReference type="RefSeq" id="WP_306352075.1">
    <property type="nucleotide sequence ID" value="NZ_JASAWV010000024.1"/>
</dbReference>
<dbReference type="AlphaFoldDB" id="A0AAW8CJS6"/>
<dbReference type="GO" id="GO:0003677">
    <property type="term" value="F:DNA binding"/>
    <property type="evidence" value="ECO:0007669"/>
    <property type="project" value="InterPro"/>
</dbReference>
<dbReference type="Gene3D" id="1.10.260.40">
    <property type="entry name" value="lambda repressor-like DNA-binding domains"/>
    <property type="match status" value="1"/>
</dbReference>
<dbReference type="InterPro" id="IPR010982">
    <property type="entry name" value="Lambda_DNA-bd_dom_sf"/>
</dbReference>
<gene>
    <name evidence="2" type="ORF">QJU57_09365</name>
</gene>
<protein>
    <submittedName>
        <fullName evidence="2">Helix-turn-helix transcriptional regulator</fullName>
    </submittedName>
</protein>
<accession>A0AAW8CJS6</accession>
<reference evidence="2 3" key="1">
    <citation type="journal article" date="2023" name="Front. Microbiol.">
        <title>Phylogeography and host specificity of Pasteurellaceae pathogenic to sea-farmed fish in the north-east Atlantic.</title>
        <authorList>
            <person name="Gulla S."/>
            <person name="Colquhoun D.J."/>
            <person name="Olsen A.B."/>
            <person name="Spilsberg B."/>
            <person name="Lagesen K."/>
            <person name="Aakesson C.P."/>
            <person name="Strom S."/>
            <person name="Manji F."/>
            <person name="Birkbeck T.H."/>
            <person name="Nilsen H.K."/>
        </authorList>
    </citation>
    <scope>NUCLEOTIDE SEQUENCE [LARGE SCALE GENOMIC DNA]</scope>
    <source>
        <strain evidence="2 3">NVIB3131</strain>
    </source>
</reference>
<evidence type="ECO:0000259" key="1">
    <source>
        <dbReference type="PROSITE" id="PS50943"/>
    </source>
</evidence>
<keyword evidence="3" id="KW-1185">Reference proteome</keyword>
<proteinExistence type="predicted"/>